<name>A0AAE0WKX7_9PEZI</name>
<dbReference type="AlphaFoldDB" id="A0AAE0WKX7"/>
<dbReference type="Gene3D" id="3.40.630.30">
    <property type="match status" value="1"/>
</dbReference>
<keyword evidence="2" id="KW-1185">Reference proteome</keyword>
<protein>
    <submittedName>
        <fullName evidence="1">Uncharacterized protein</fullName>
    </submittedName>
</protein>
<accession>A0AAE0WKX7</accession>
<dbReference type="Proteomes" id="UP001274830">
    <property type="component" value="Unassembled WGS sequence"/>
</dbReference>
<gene>
    <name evidence="1" type="ORF">LTR78_006521</name>
</gene>
<comment type="caution">
    <text evidence="1">The sequence shown here is derived from an EMBL/GenBank/DDBJ whole genome shotgun (WGS) entry which is preliminary data.</text>
</comment>
<reference evidence="1" key="1">
    <citation type="submission" date="2023-07" db="EMBL/GenBank/DDBJ databases">
        <title>Black Yeasts Isolated from many extreme environments.</title>
        <authorList>
            <person name="Coleine C."/>
            <person name="Stajich J.E."/>
            <person name="Selbmann L."/>
        </authorList>
    </citation>
    <scope>NUCLEOTIDE SEQUENCE</scope>
    <source>
        <strain evidence="1">CCFEE 5485</strain>
    </source>
</reference>
<proteinExistence type="predicted"/>
<dbReference type="EMBL" id="JAUTXT010000024">
    <property type="protein sequence ID" value="KAK3673616.1"/>
    <property type="molecule type" value="Genomic_DNA"/>
</dbReference>
<sequence>MLTKQTSSSRKPSHDAAELAALGVSDDVLRGYSYDLKLIQPSDIDCIWQCLQEPGNRPVFEDVYHEACDDKNRLLAIMADDSQRPGTITFSVISKCTQIVIGLARIHTVSVELAEIAYFPPGHLQAYTIDIALMLGTTVFEYMNFERFEARTKAQHAEDPHGSNAGIRTFDLSSILRRQHLDLARSQRSDLMVITVRDWPSHKVVYVAWLEAFFVPTGPRDSRFDGPTPQGDYKIGE</sequence>
<evidence type="ECO:0000313" key="1">
    <source>
        <dbReference type="EMBL" id="KAK3673616.1"/>
    </source>
</evidence>
<organism evidence="1 2">
    <name type="scientific">Recurvomyces mirabilis</name>
    <dbReference type="NCBI Taxonomy" id="574656"/>
    <lineage>
        <taxon>Eukaryota</taxon>
        <taxon>Fungi</taxon>
        <taxon>Dikarya</taxon>
        <taxon>Ascomycota</taxon>
        <taxon>Pezizomycotina</taxon>
        <taxon>Dothideomycetes</taxon>
        <taxon>Dothideomycetidae</taxon>
        <taxon>Mycosphaerellales</taxon>
        <taxon>Teratosphaeriaceae</taxon>
        <taxon>Recurvomyces</taxon>
    </lineage>
</organism>
<evidence type="ECO:0000313" key="2">
    <source>
        <dbReference type="Proteomes" id="UP001274830"/>
    </source>
</evidence>